<dbReference type="Proteomes" id="UP000234289">
    <property type="component" value="Unassembled WGS sequence"/>
</dbReference>
<dbReference type="GO" id="GO:0000774">
    <property type="term" value="F:adenyl-nucleotide exchange factor activity"/>
    <property type="evidence" value="ECO:0007669"/>
    <property type="project" value="InterPro"/>
</dbReference>
<evidence type="ECO:0000313" key="4">
    <source>
        <dbReference type="EMBL" id="PCC41478.1"/>
    </source>
</evidence>
<dbReference type="Gene3D" id="2.30.22.10">
    <property type="entry name" value="Head domain of nucleotide exchange factor GrpE"/>
    <property type="match status" value="1"/>
</dbReference>
<evidence type="ECO:0000313" key="7">
    <source>
        <dbReference type="Proteomes" id="UP000234289"/>
    </source>
</evidence>
<proteinExistence type="predicted"/>
<protein>
    <submittedName>
        <fullName evidence="5">Molecular chaperone GrpE (Heat shock protein)</fullName>
    </submittedName>
    <submittedName>
        <fullName evidence="4">Nucleotide exchange factor GrpE</fullName>
    </submittedName>
</protein>
<organism evidence="4 6">
    <name type="scientific">Brevibacterium aurantiacum</name>
    <dbReference type="NCBI Taxonomy" id="273384"/>
    <lineage>
        <taxon>Bacteria</taxon>
        <taxon>Bacillati</taxon>
        <taxon>Actinomycetota</taxon>
        <taxon>Actinomycetes</taxon>
        <taxon>Micrococcales</taxon>
        <taxon>Brevibacteriaceae</taxon>
        <taxon>Brevibacterium</taxon>
    </lineage>
</organism>
<evidence type="ECO:0000313" key="5">
    <source>
        <dbReference type="EMBL" id="SMX94840.1"/>
    </source>
</evidence>
<evidence type="ECO:0000313" key="6">
    <source>
        <dbReference type="Proteomes" id="UP000218620"/>
    </source>
</evidence>
<dbReference type="InterPro" id="IPR000740">
    <property type="entry name" value="GrpE"/>
</dbReference>
<keyword evidence="1" id="KW-0143">Chaperone</keyword>
<dbReference type="AlphaFoldDB" id="A0A2A3YQB2"/>
<name>A0A2A3YQB2_BREAU</name>
<feature type="region of interest" description="Disordered" evidence="3">
    <location>
        <begin position="225"/>
        <end position="244"/>
    </location>
</feature>
<evidence type="ECO:0000256" key="1">
    <source>
        <dbReference type="ARBA" id="ARBA00023186"/>
    </source>
</evidence>
<feature type="compositionally biased region" description="Basic and acidic residues" evidence="3">
    <location>
        <begin position="7"/>
        <end position="22"/>
    </location>
</feature>
<sequence length="244" mass="26692">MVAEDSAGPREASDSSQDESHSSRVNTYDGRDIPDESSPEHTAGWVDSLRRELSALIEISANSAEDKLDQLRAEATAFHERAAAYENNARALHARIEKLQDDQVRSLLKPFFERLSTLHAQALDSSAALAEDAPGAAEDFEYFAETIEDMFSLYDIDSVGAAVGKPFDARLHQSARTVATDDPSLDATIQRVARQGFIFAGADRVLLPARVSVFRYSHPTDIKSDASDAIGSEQRSTDMKESSL</sequence>
<reference evidence="7" key="3">
    <citation type="submission" date="2017-03" db="EMBL/GenBank/DDBJ databases">
        <authorList>
            <person name="Monnet C."/>
        </authorList>
    </citation>
    <scope>NUCLEOTIDE SEQUENCE [LARGE SCALE GENOMIC DNA]</scope>
    <source>
        <strain evidence="7">CNRZ 920</strain>
    </source>
</reference>
<reference evidence="4 6" key="1">
    <citation type="journal article" date="2017" name="Elife">
        <title>Extensive horizontal gene transfer in cheese-associated bacteria.</title>
        <authorList>
            <person name="Bonham K.S."/>
            <person name="Wolfe B.E."/>
            <person name="Dutton R.J."/>
        </authorList>
    </citation>
    <scope>NUCLEOTIDE SEQUENCE [LARGE SCALE GENOMIC DNA]</scope>
    <source>
        <strain evidence="4 6">962_8</strain>
    </source>
</reference>
<dbReference type="RefSeq" id="WP_096179035.1">
    <property type="nucleotide sequence ID" value="NZ_FXZG01000018.1"/>
</dbReference>
<dbReference type="InterPro" id="IPR009012">
    <property type="entry name" value="GrpE_head"/>
</dbReference>
<evidence type="ECO:0000256" key="3">
    <source>
        <dbReference type="SAM" id="MobiDB-lite"/>
    </source>
</evidence>
<dbReference type="GO" id="GO:0042803">
    <property type="term" value="F:protein homodimerization activity"/>
    <property type="evidence" value="ECO:0007669"/>
    <property type="project" value="InterPro"/>
</dbReference>
<feature type="compositionally biased region" description="Basic and acidic residues" evidence="3">
    <location>
        <begin position="235"/>
        <end position="244"/>
    </location>
</feature>
<gene>
    <name evidence="4" type="primary">grpE</name>
    <name evidence="5" type="ORF">BAUR920_02813</name>
    <name evidence="4" type="ORF">CIK65_17445</name>
</gene>
<reference evidence="5" key="2">
    <citation type="submission" date="2017-03" db="EMBL/GenBank/DDBJ databases">
        <authorList>
            <person name="Afonso C.L."/>
            <person name="Miller P.J."/>
            <person name="Scott M.A."/>
            <person name="Spackman E."/>
            <person name="Goraichik I."/>
            <person name="Dimitrov K.M."/>
            <person name="Suarez D.L."/>
            <person name="Swayne D.E."/>
        </authorList>
    </citation>
    <scope>NUCLEOTIDE SEQUENCE [LARGE SCALE GENOMIC DNA]</scope>
    <source>
        <strain evidence="5">CNRZ 920</strain>
    </source>
</reference>
<accession>A0A2H1K521</accession>
<keyword evidence="5" id="KW-0346">Stress response</keyword>
<dbReference type="GO" id="GO:0051087">
    <property type="term" value="F:protein-folding chaperone binding"/>
    <property type="evidence" value="ECO:0007669"/>
    <property type="project" value="InterPro"/>
</dbReference>
<dbReference type="EMBL" id="FXZG01000018">
    <property type="protein sequence ID" value="SMX94840.1"/>
    <property type="molecule type" value="Genomic_DNA"/>
</dbReference>
<accession>A0A2A3YQB2</accession>
<feature type="coiled-coil region" evidence="2">
    <location>
        <begin position="54"/>
        <end position="102"/>
    </location>
</feature>
<dbReference type="Pfam" id="PF01025">
    <property type="entry name" value="GrpE"/>
    <property type="match status" value="1"/>
</dbReference>
<dbReference type="Proteomes" id="UP000218620">
    <property type="component" value="Unassembled WGS sequence"/>
</dbReference>
<feature type="region of interest" description="Disordered" evidence="3">
    <location>
        <begin position="1"/>
        <end position="44"/>
    </location>
</feature>
<dbReference type="GO" id="GO:0006457">
    <property type="term" value="P:protein folding"/>
    <property type="evidence" value="ECO:0007669"/>
    <property type="project" value="InterPro"/>
</dbReference>
<keyword evidence="2" id="KW-0175">Coiled coil</keyword>
<dbReference type="EMBL" id="NRGQ01000031">
    <property type="protein sequence ID" value="PCC41478.1"/>
    <property type="molecule type" value="Genomic_DNA"/>
</dbReference>
<evidence type="ECO:0000256" key="2">
    <source>
        <dbReference type="SAM" id="Coils"/>
    </source>
</evidence>